<dbReference type="SMART" id="SM00868">
    <property type="entry name" value="zf-AD"/>
    <property type="match status" value="1"/>
</dbReference>
<evidence type="ECO:0000256" key="2">
    <source>
        <dbReference type="ARBA" id="ARBA00022723"/>
    </source>
</evidence>
<dbReference type="InterPro" id="IPR013087">
    <property type="entry name" value="Znf_C2H2_type"/>
</dbReference>
<evidence type="ECO:0000313" key="12">
    <source>
        <dbReference type="Proteomes" id="UP000494106"/>
    </source>
</evidence>
<dbReference type="GO" id="GO:0001228">
    <property type="term" value="F:DNA-binding transcription activator activity, RNA polymerase II-specific"/>
    <property type="evidence" value="ECO:0007669"/>
    <property type="project" value="TreeGrafter"/>
</dbReference>
<feature type="domain" description="C2H2-type" evidence="9">
    <location>
        <begin position="409"/>
        <end position="434"/>
    </location>
</feature>
<feature type="domain" description="C2H2-type" evidence="9">
    <location>
        <begin position="382"/>
        <end position="409"/>
    </location>
</feature>
<feature type="binding site" evidence="8">
    <location>
        <position position="54"/>
    </location>
    <ligand>
        <name>Zn(2+)</name>
        <dbReference type="ChEBI" id="CHEBI:29105"/>
    </ligand>
</feature>
<proteinExistence type="predicted"/>
<evidence type="ECO:0000256" key="7">
    <source>
        <dbReference type="PROSITE-ProRule" id="PRU00042"/>
    </source>
</evidence>
<feature type="binding site" evidence="8">
    <location>
        <position position="12"/>
    </location>
    <ligand>
        <name>Zn(2+)</name>
        <dbReference type="ChEBI" id="CHEBI:29105"/>
    </ligand>
</feature>
<keyword evidence="3" id="KW-0677">Repeat</keyword>
<dbReference type="InterPro" id="IPR012934">
    <property type="entry name" value="Znf_AD"/>
</dbReference>
<keyword evidence="12" id="KW-1185">Reference proteome</keyword>
<dbReference type="EMBL" id="CADEBC010000586">
    <property type="protein sequence ID" value="CAB3256253.1"/>
    <property type="molecule type" value="Genomic_DNA"/>
</dbReference>
<gene>
    <name evidence="11" type="ORF">APLA_LOCUS15269</name>
</gene>
<feature type="binding site" evidence="8">
    <location>
        <position position="51"/>
    </location>
    <ligand>
        <name>Zn(2+)</name>
        <dbReference type="ChEBI" id="CHEBI:29105"/>
    </ligand>
</feature>
<comment type="caution">
    <text evidence="11">The sequence shown here is derived from an EMBL/GenBank/DDBJ whole genome shotgun (WGS) entry which is preliminary data.</text>
</comment>
<dbReference type="Gene3D" id="3.40.1800.20">
    <property type="match status" value="1"/>
</dbReference>
<feature type="binding site" evidence="8">
    <location>
        <position position="9"/>
    </location>
    <ligand>
        <name>Zn(2+)</name>
        <dbReference type="ChEBI" id="CHEBI:29105"/>
    </ligand>
</feature>
<accession>A0A8S1BGT5</accession>
<feature type="domain" description="C2H2-type" evidence="9">
    <location>
        <begin position="230"/>
        <end position="257"/>
    </location>
</feature>
<organism evidence="11 12">
    <name type="scientific">Arctia plantaginis</name>
    <name type="common">Wood tiger moth</name>
    <name type="synonym">Phalaena plantaginis</name>
    <dbReference type="NCBI Taxonomy" id="874455"/>
    <lineage>
        <taxon>Eukaryota</taxon>
        <taxon>Metazoa</taxon>
        <taxon>Ecdysozoa</taxon>
        <taxon>Arthropoda</taxon>
        <taxon>Hexapoda</taxon>
        <taxon>Insecta</taxon>
        <taxon>Pterygota</taxon>
        <taxon>Neoptera</taxon>
        <taxon>Endopterygota</taxon>
        <taxon>Lepidoptera</taxon>
        <taxon>Glossata</taxon>
        <taxon>Ditrysia</taxon>
        <taxon>Noctuoidea</taxon>
        <taxon>Erebidae</taxon>
        <taxon>Arctiinae</taxon>
        <taxon>Arctia</taxon>
    </lineage>
</organism>
<feature type="domain" description="C2H2-type" evidence="9">
    <location>
        <begin position="291"/>
        <end position="318"/>
    </location>
</feature>
<evidence type="ECO:0000313" key="11">
    <source>
        <dbReference type="EMBL" id="CAB3256253.1"/>
    </source>
</evidence>
<keyword evidence="2 8" id="KW-0479">Metal-binding</keyword>
<evidence type="ECO:0000256" key="3">
    <source>
        <dbReference type="ARBA" id="ARBA00022737"/>
    </source>
</evidence>
<evidence type="ECO:0000259" key="9">
    <source>
        <dbReference type="PROSITE" id="PS50157"/>
    </source>
</evidence>
<evidence type="ECO:0000256" key="1">
    <source>
        <dbReference type="ARBA" id="ARBA00004123"/>
    </source>
</evidence>
<evidence type="ECO:0000256" key="6">
    <source>
        <dbReference type="ARBA" id="ARBA00023242"/>
    </source>
</evidence>
<keyword evidence="4 7" id="KW-0863">Zinc-finger</keyword>
<feature type="domain" description="C2H2-type" evidence="9">
    <location>
        <begin position="258"/>
        <end position="285"/>
    </location>
</feature>
<dbReference type="Gene3D" id="3.30.160.60">
    <property type="entry name" value="Classic Zinc Finger"/>
    <property type="match status" value="3"/>
</dbReference>
<sequence length="456" mass="52245">MCDDVQNCCRICLDRESDHISIIGDPTINLHLKSCLGVSVSPNDHLPKTICMSCVSLLNQFYNFQLNARCSQDWLESSVQEKGKKTAENKVPLQPLPDSEYNSDSLLEFLNNTANIEEYLNNLGKEDIPCIVNMLDRNEHNIEIAKATLKTSKVPSPKKKDAKKFKMDVDILESDLTVIKGLIKKETDPKTKISQVKNDKNIFVCFGCKTKYENVPKLLQHMSLCDIALRTCIHCNMLFNSKQQMQQHSITHNTSVPFTCNCGEQFQTKERLIQHHRTCHTDYAASVGCVYRCKECGDTFKERCQLYKHAKEHIIKSEERVCDTCGHTFMDSVTLAKHKKDEHVKLDNVMYRCKICSFTSVDRKKTYLHVKNHTARPKPTRHLCESCGRSFATRITLDRHMTQHGSDKTACNICSKQFTDSKSLEEHNMFQHSNTIMCEKCGQCVNSYKLNLHTCV</sequence>
<feature type="domain" description="ZAD" evidence="10">
    <location>
        <begin position="7"/>
        <end position="78"/>
    </location>
</feature>
<reference evidence="11 12" key="1">
    <citation type="submission" date="2020-04" db="EMBL/GenBank/DDBJ databases">
        <authorList>
            <person name="Wallbank WR R."/>
            <person name="Pardo Diaz C."/>
            <person name="Kozak K."/>
            <person name="Martin S."/>
            <person name="Jiggins C."/>
            <person name="Moest M."/>
            <person name="Warren A I."/>
            <person name="Byers J.R.P. K."/>
            <person name="Montejo-Kovacevich G."/>
            <person name="Yen C E."/>
        </authorList>
    </citation>
    <scope>NUCLEOTIDE SEQUENCE [LARGE SCALE GENOMIC DNA]</scope>
</reference>
<dbReference type="SMART" id="SM00355">
    <property type="entry name" value="ZnF_C2H2"/>
    <property type="match status" value="8"/>
</dbReference>
<dbReference type="GO" id="GO:0005634">
    <property type="term" value="C:nucleus"/>
    <property type="evidence" value="ECO:0007669"/>
    <property type="project" value="UniProtKB-SubCell"/>
</dbReference>
<dbReference type="Proteomes" id="UP000494106">
    <property type="component" value="Unassembled WGS sequence"/>
</dbReference>
<evidence type="ECO:0000256" key="5">
    <source>
        <dbReference type="ARBA" id="ARBA00022833"/>
    </source>
</evidence>
<evidence type="ECO:0000259" key="10">
    <source>
        <dbReference type="PROSITE" id="PS51915"/>
    </source>
</evidence>
<dbReference type="PANTHER" id="PTHR24376">
    <property type="entry name" value="ZINC FINGER PROTEIN"/>
    <property type="match status" value="1"/>
</dbReference>
<feature type="domain" description="C2H2-type" evidence="9">
    <location>
        <begin position="320"/>
        <end position="348"/>
    </location>
</feature>
<evidence type="ECO:0000256" key="4">
    <source>
        <dbReference type="ARBA" id="ARBA00022771"/>
    </source>
</evidence>
<dbReference type="OrthoDB" id="6077919at2759"/>
<dbReference type="PANTHER" id="PTHR24376:SF235">
    <property type="entry name" value="C2H2-TYPE DOMAIN-CONTAINING PROTEIN"/>
    <property type="match status" value="1"/>
</dbReference>
<dbReference type="GO" id="GO:0000978">
    <property type="term" value="F:RNA polymerase II cis-regulatory region sequence-specific DNA binding"/>
    <property type="evidence" value="ECO:0007669"/>
    <property type="project" value="TreeGrafter"/>
</dbReference>
<dbReference type="InterPro" id="IPR036236">
    <property type="entry name" value="Znf_C2H2_sf"/>
</dbReference>
<keyword evidence="5 8" id="KW-0862">Zinc</keyword>
<protein>
    <submittedName>
        <fullName evidence="11">Uncharacterized protein</fullName>
    </submittedName>
</protein>
<dbReference type="PROSITE" id="PS50157">
    <property type="entry name" value="ZINC_FINGER_C2H2_2"/>
    <property type="match status" value="6"/>
</dbReference>
<comment type="subcellular location">
    <subcellularLocation>
        <location evidence="1">Nucleus</location>
    </subcellularLocation>
</comment>
<name>A0A8S1BGT5_ARCPL</name>
<dbReference type="GO" id="GO:0008270">
    <property type="term" value="F:zinc ion binding"/>
    <property type="evidence" value="ECO:0007669"/>
    <property type="project" value="UniProtKB-UniRule"/>
</dbReference>
<dbReference type="SUPFAM" id="SSF57716">
    <property type="entry name" value="Glucocorticoid receptor-like (DNA-binding domain)"/>
    <property type="match status" value="1"/>
</dbReference>
<evidence type="ECO:0000256" key="8">
    <source>
        <dbReference type="PROSITE-ProRule" id="PRU01263"/>
    </source>
</evidence>
<dbReference type="SUPFAM" id="SSF57667">
    <property type="entry name" value="beta-beta-alpha zinc fingers"/>
    <property type="match status" value="3"/>
</dbReference>
<dbReference type="PROSITE" id="PS00028">
    <property type="entry name" value="ZINC_FINGER_C2H2_1"/>
    <property type="match status" value="5"/>
</dbReference>
<keyword evidence="6" id="KW-0539">Nucleus</keyword>
<dbReference type="AlphaFoldDB" id="A0A8S1BGT5"/>
<dbReference type="Pfam" id="PF07776">
    <property type="entry name" value="zf-AD"/>
    <property type="match status" value="1"/>
</dbReference>
<dbReference type="PROSITE" id="PS51915">
    <property type="entry name" value="ZAD"/>
    <property type="match status" value="1"/>
</dbReference>